<feature type="compositionally biased region" description="Acidic residues" evidence="1">
    <location>
        <begin position="237"/>
        <end position="250"/>
    </location>
</feature>
<dbReference type="OrthoDB" id="10666126at2759"/>
<dbReference type="Proteomes" id="UP000018201">
    <property type="component" value="Unassembled WGS sequence"/>
</dbReference>
<proteinExistence type="predicted"/>
<dbReference type="EMBL" id="HG709206">
    <property type="protein sequence ID" value="CDI88006.1"/>
    <property type="molecule type" value="Genomic_DNA"/>
</dbReference>
<evidence type="ECO:0000313" key="2">
    <source>
        <dbReference type="EMBL" id="CDI88006.1"/>
    </source>
</evidence>
<accession>U6H652</accession>
<feature type="region of interest" description="Disordered" evidence="1">
    <location>
        <begin position="97"/>
        <end position="135"/>
    </location>
</feature>
<feature type="region of interest" description="Disordered" evidence="1">
    <location>
        <begin position="199"/>
        <end position="282"/>
    </location>
</feature>
<reference evidence="2" key="1">
    <citation type="submission" date="2013-10" db="EMBL/GenBank/DDBJ databases">
        <title>Genomic analysis of the causative agents of coccidiosis in chickens.</title>
        <authorList>
            <person name="Reid A.J."/>
            <person name="Blake D."/>
            <person name="Billington K."/>
            <person name="Browne H."/>
            <person name="Dunn M."/>
            <person name="Hung S."/>
            <person name="Kawahara F."/>
            <person name="Miranda-Saavedra D."/>
            <person name="Mourier T."/>
            <person name="Nagra H."/>
            <person name="Otto T.D."/>
            <person name="Rawlings N."/>
            <person name="Sanchez A."/>
            <person name="Sanders M."/>
            <person name="Subramaniam C."/>
            <person name="Tay Y."/>
            <person name="Dear P."/>
            <person name="Doerig C."/>
            <person name="Gruber A."/>
            <person name="Parkinson J."/>
            <person name="Shirley M."/>
            <person name="Wan K.L."/>
            <person name="Berriman M."/>
            <person name="Tomley F."/>
            <person name="Pain A."/>
        </authorList>
    </citation>
    <scope>NUCLEOTIDE SEQUENCE [LARGE SCALE GENOMIC DNA]</scope>
    <source>
        <strain evidence="2">Houghton</strain>
    </source>
</reference>
<protein>
    <submittedName>
        <fullName evidence="2">Uncharacterized protein</fullName>
    </submittedName>
</protein>
<feature type="compositionally biased region" description="Polar residues" evidence="1">
    <location>
        <begin position="200"/>
        <end position="210"/>
    </location>
</feature>
<gene>
    <name evidence="2" type="ORF">EPH_0071980</name>
</gene>
<feature type="compositionally biased region" description="Basic and acidic residues" evidence="1">
    <location>
        <begin position="217"/>
        <end position="231"/>
    </location>
</feature>
<evidence type="ECO:0000313" key="3">
    <source>
        <dbReference type="Proteomes" id="UP000018201"/>
    </source>
</evidence>
<dbReference type="AlphaFoldDB" id="U6H652"/>
<name>U6H652_9EIME</name>
<keyword evidence="3" id="KW-1185">Reference proteome</keyword>
<evidence type="ECO:0000256" key="1">
    <source>
        <dbReference type="SAM" id="MobiDB-lite"/>
    </source>
</evidence>
<organism evidence="2 3">
    <name type="scientific">Eimeria praecox</name>
    <dbReference type="NCBI Taxonomy" id="51316"/>
    <lineage>
        <taxon>Eukaryota</taxon>
        <taxon>Sar</taxon>
        <taxon>Alveolata</taxon>
        <taxon>Apicomplexa</taxon>
        <taxon>Conoidasida</taxon>
        <taxon>Coccidia</taxon>
        <taxon>Eucoccidiorida</taxon>
        <taxon>Eimeriorina</taxon>
        <taxon>Eimeriidae</taxon>
        <taxon>Eimeria</taxon>
    </lineage>
</organism>
<feature type="compositionally biased region" description="Low complexity" evidence="1">
    <location>
        <begin position="101"/>
        <end position="119"/>
    </location>
</feature>
<dbReference type="VEuPathDB" id="ToxoDB:EPH_0071980"/>
<sequence>MQHRTVVQNVWRRGIGAAITYYSIVVLFADGSNAFARHLVGSGQGVILQHSEDPAAAAAAAAADVADVAAAADLTPAAVAAAVADGGAAAKLPSFLTEGNQQQQQQQQQEQQQQQQQQQTEGEEKLDDDGEEEHVSLEDLLQADEKAALAAIQEKVESGDISDNNLKEVVGNTFTAFLQQTEEILNKVGDAVTAIEEGDISSNKISSFLQDSEEEGEKQTDTEVNRTKEVEGGGGGGEEEEEEEDGEDGGEGLLGPRTKGLWEEAKEQAKATVDEVKDRTRK</sequence>
<reference evidence="2" key="2">
    <citation type="submission" date="2013-10" db="EMBL/GenBank/DDBJ databases">
        <authorList>
            <person name="Aslett M."/>
        </authorList>
    </citation>
    <scope>NUCLEOTIDE SEQUENCE [LARGE SCALE GENOMIC DNA]</scope>
    <source>
        <strain evidence="2">Houghton</strain>
    </source>
</reference>
<feature type="compositionally biased region" description="Basic and acidic residues" evidence="1">
    <location>
        <begin position="260"/>
        <end position="282"/>
    </location>
</feature>